<comment type="caution">
    <text evidence="2">The sequence shown here is derived from an EMBL/GenBank/DDBJ whole genome shotgun (WGS) entry which is preliminary data.</text>
</comment>
<proteinExistence type="predicted"/>
<feature type="domain" description="Ribosomal protein eL8/eL30/eS12/Gadd45" evidence="1">
    <location>
        <begin position="8"/>
        <end position="94"/>
    </location>
</feature>
<reference evidence="2 3" key="1">
    <citation type="submission" date="2023-07" db="EMBL/GenBank/DDBJ databases">
        <title>Genomic Encyclopedia of Type Strains, Phase IV (KMG-IV): sequencing the most valuable type-strain genomes for metagenomic binning, comparative biology and taxonomic classification.</title>
        <authorList>
            <person name="Goeker M."/>
        </authorList>
    </citation>
    <scope>NUCLEOTIDE SEQUENCE [LARGE SCALE GENOMIC DNA]</scope>
    <source>
        <strain evidence="2 3">DSM 16460</strain>
    </source>
</reference>
<sequence length="100" mass="11130">MNQSYLNMLGLANRARKLILGEENIVESIRHNEAQLVLIANDASQNTTKKLTDKCQSYHVPYVIVSDRQTLSQSIGKDGRVAIAVTDKGFANKLLEKLSE</sequence>
<evidence type="ECO:0000259" key="1">
    <source>
        <dbReference type="Pfam" id="PF01248"/>
    </source>
</evidence>
<dbReference type="SUPFAM" id="SSF55315">
    <property type="entry name" value="L30e-like"/>
    <property type="match status" value="1"/>
</dbReference>
<organism evidence="2 3">
    <name type="scientific">Alkalibacillus salilacus</name>
    <dbReference type="NCBI Taxonomy" id="284582"/>
    <lineage>
        <taxon>Bacteria</taxon>
        <taxon>Bacillati</taxon>
        <taxon>Bacillota</taxon>
        <taxon>Bacilli</taxon>
        <taxon>Bacillales</taxon>
        <taxon>Bacillaceae</taxon>
        <taxon>Alkalibacillus</taxon>
    </lineage>
</organism>
<name>A0ABT9VDK4_9BACI</name>
<dbReference type="Gene3D" id="3.30.1330.30">
    <property type="match status" value="1"/>
</dbReference>
<dbReference type="Pfam" id="PF01248">
    <property type="entry name" value="Ribosomal_L7Ae"/>
    <property type="match status" value="1"/>
</dbReference>
<protein>
    <submittedName>
        <fullName evidence="2">Ribosomal protein L7Ae-like RNA K-turn-binding protein</fullName>
    </submittedName>
</protein>
<keyword evidence="3" id="KW-1185">Reference proteome</keyword>
<dbReference type="RefSeq" id="WP_306975220.1">
    <property type="nucleotide sequence ID" value="NZ_JAUSTQ010000003.1"/>
</dbReference>
<evidence type="ECO:0000313" key="3">
    <source>
        <dbReference type="Proteomes" id="UP001224359"/>
    </source>
</evidence>
<dbReference type="InterPro" id="IPR029064">
    <property type="entry name" value="Ribosomal_eL30-like_sf"/>
</dbReference>
<evidence type="ECO:0000313" key="2">
    <source>
        <dbReference type="EMBL" id="MDQ0159051.1"/>
    </source>
</evidence>
<dbReference type="InterPro" id="IPR004038">
    <property type="entry name" value="Ribosomal_eL8/eL30/eS12/Gad45"/>
</dbReference>
<gene>
    <name evidence="2" type="ORF">J2S77_001015</name>
</gene>
<accession>A0ABT9VDK4</accession>
<dbReference type="NCBIfam" id="NF005825">
    <property type="entry name" value="PRK07714.1"/>
    <property type="match status" value="1"/>
</dbReference>
<dbReference type="EMBL" id="JAUSTQ010000003">
    <property type="protein sequence ID" value="MDQ0159051.1"/>
    <property type="molecule type" value="Genomic_DNA"/>
</dbReference>
<dbReference type="Proteomes" id="UP001224359">
    <property type="component" value="Unassembled WGS sequence"/>
</dbReference>